<gene>
    <name evidence="3" type="ORF">JNB62_01855</name>
</gene>
<evidence type="ECO:0000259" key="2">
    <source>
        <dbReference type="Pfam" id="PF03713"/>
    </source>
</evidence>
<feature type="region of interest" description="Disordered" evidence="1">
    <location>
        <begin position="35"/>
        <end position="59"/>
    </location>
</feature>
<name>A0ABS7HHM9_9MICO</name>
<feature type="domain" description="DUF305" evidence="2">
    <location>
        <begin position="69"/>
        <end position="213"/>
    </location>
</feature>
<proteinExistence type="predicted"/>
<protein>
    <submittedName>
        <fullName evidence="3">DUF305 domain-containing protein</fullName>
    </submittedName>
</protein>
<reference evidence="3 4" key="1">
    <citation type="journal article" date="2021" name="MBio">
        <title>Poor Competitiveness of Bradyrhizobium in Pigeon Pea Root Colonization in Indian Soils.</title>
        <authorList>
            <person name="Chalasani D."/>
            <person name="Basu A."/>
            <person name="Pullabhotla S.V.S.R.N."/>
            <person name="Jorrin B."/>
            <person name="Neal A.L."/>
            <person name="Poole P.S."/>
            <person name="Podile A.R."/>
            <person name="Tkacz A."/>
        </authorList>
    </citation>
    <scope>NUCLEOTIDE SEQUENCE [LARGE SCALE GENOMIC DNA]</scope>
    <source>
        <strain evidence="3 4">HU14</strain>
    </source>
</reference>
<organism evidence="3 4">
    <name type="scientific">Microbacterium jejuense</name>
    <dbReference type="NCBI Taxonomy" id="1263637"/>
    <lineage>
        <taxon>Bacteria</taxon>
        <taxon>Bacillati</taxon>
        <taxon>Actinomycetota</taxon>
        <taxon>Actinomycetes</taxon>
        <taxon>Micrococcales</taxon>
        <taxon>Microbacteriaceae</taxon>
        <taxon>Microbacterium</taxon>
    </lineage>
</organism>
<dbReference type="InterPro" id="IPR005183">
    <property type="entry name" value="DUF305_CopM-like"/>
</dbReference>
<comment type="caution">
    <text evidence="3">The sequence shown here is derived from an EMBL/GenBank/DDBJ whole genome shotgun (WGS) entry which is preliminary data.</text>
</comment>
<evidence type="ECO:0000256" key="1">
    <source>
        <dbReference type="SAM" id="MobiDB-lite"/>
    </source>
</evidence>
<dbReference type="Gene3D" id="1.20.1260.10">
    <property type="match status" value="1"/>
</dbReference>
<dbReference type="Pfam" id="PF03713">
    <property type="entry name" value="DUF305"/>
    <property type="match status" value="1"/>
</dbReference>
<keyword evidence="4" id="KW-1185">Reference proteome</keyword>
<sequence>MRRPKTVAVLAAAIVAAVAGATLAVLGVPLGESSPAKAVPSARPSPDGPGATASSPSAAIDDTVTADDYCYVEAMIYYRVKEEELAQTLLRKDGLSPAAEAFAKRVVGDDVAELDDLREWYVSWAPARPLDPPTGGPCAGHGSDHAQMPGMPSWSSEQALVDAAPPDAERRYAEIVRAQNAGMVAVVSLILDGDPHPDVRASAEAVLEREQADGPLIDEILRQTP</sequence>
<dbReference type="InterPro" id="IPR012347">
    <property type="entry name" value="Ferritin-like"/>
</dbReference>
<feature type="compositionally biased region" description="Low complexity" evidence="1">
    <location>
        <begin position="44"/>
        <end position="59"/>
    </location>
</feature>
<evidence type="ECO:0000313" key="4">
    <source>
        <dbReference type="Proteomes" id="UP001196843"/>
    </source>
</evidence>
<dbReference type="EMBL" id="JAEUAW010000001">
    <property type="protein sequence ID" value="MBW9092421.1"/>
    <property type="molecule type" value="Genomic_DNA"/>
</dbReference>
<dbReference type="Proteomes" id="UP001196843">
    <property type="component" value="Unassembled WGS sequence"/>
</dbReference>
<dbReference type="RefSeq" id="WP_220299155.1">
    <property type="nucleotide sequence ID" value="NZ_JAEUAW010000001.1"/>
</dbReference>
<evidence type="ECO:0000313" key="3">
    <source>
        <dbReference type="EMBL" id="MBW9092421.1"/>
    </source>
</evidence>
<accession>A0ABS7HHM9</accession>